<dbReference type="PANTHER" id="PTHR31423">
    <property type="entry name" value="YBAK DOMAIN-CONTAINING PROTEIN"/>
    <property type="match status" value="1"/>
</dbReference>
<dbReference type="InterPro" id="IPR007214">
    <property type="entry name" value="YbaK/aa-tRNA-synth-assoc-dom"/>
</dbReference>
<dbReference type="EMBL" id="FNJI01000003">
    <property type="protein sequence ID" value="SDO54991.1"/>
    <property type="molecule type" value="Genomic_DNA"/>
</dbReference>
<protein>
    <submittedName>
        <fullName evidence="3">Ala-tRNA(Pro) hydrolase</fullName>
    </submittedName>
</protein>
<keyword evidence="3" id="KW-0378">Hydrolase</keyword>
<evidence type="ECO:0000313" key="4">
    <source>
        <dbReference type="Proteomes" id="UP000199073"/>
    </source>
</evidence>
<proteinExistence type="inferred from homology"/>
<organism evidence="3 4">
    <name type="scientific">Desulforhopalus singaporensis</name>
    <dbReference type="NCBI Taxonomy" id="91360"/>
    <lineage>
        <taxon>Bacteria</taxon>
        <taxon>Pseudomonadati</taxon>
        <taxon>Thermodesulfobacteriota</taxon>
        <taxon>Desulfobulbia</taxon>
        <taxon>Desulfobulbales</taxon>
        <taxon>Desulfocapsaceae</taxon>
        <taxon>Desulforhopalus</taxon>
    </lineage>
</organism>
<reference evidence="3 4" key="1">
    <citation type="submission" date="2016-10" db="EMBL/GenBank/DDBJ databases">
        <authorList>
            <person name="de Groot N.N."/>
        </authorList>
    </citation>
    <scope>NUCLEOTIDE SEQUENCE [LARGE SCALE GENOMIC DNA]</scope>
    <source>
        <strain evidence="3 4">DSM 12130</strain>
    </source>
</reference>
<feature type="domain" description="YbaK/aminoacyl-tRNA synthetase-associated" evidence="2">
    <location>
        <begin position="24"/>
        <end position="149"/>
    </location>
</feature>
<gene>
    <name evidence="3" type="ORF">SAMN05660330_00491</name>
</gene>
<dbReference type="Gene3D" id="3.90.960.10">
    <property type="entry name" value="YbaK/aminoacyl-tRNA synthetase-associated domain"/>
    <property type="match status" value="1"/>
</dbReference>
<accession>A0A1H0KGV3</accession>
<sequence>MLQTQQQLLAVLDENQIDYQNHEHPAVYTVEEAARHSDGIDGAHSKNLFLKDKKKNLFLVVTLADKPVVLKEVATKIGAKHLSFGKPELLGEVLGVIPGAVTPFAVINSNGHPLKVILDREMMDSGTLNFHPLENTATTTISAENLIRFIEYCGVDYEVTLL</sequence>
<dbReference type="Pfam" id="PF04073">
    <property type="entry name" value="tRNA_edit"/>
    <property type="match status" value="1"/>
</dbReference>
<evidence type="ECO:0000259" key="2">
    <source>
        <dbReference type="Pfam" id="PF04073"/>
    </source>
</evidence>
<dbReference type="InterPro" id="IPR036754">
    <property type="entry name" value="YbaK/aa-tRNA-synt-asso_dom_sf"/>
</dbReference>
<dbReference type="OrthoDB" id="5145315at2"/>
<dbReference type="AlphaFoldDB" id="A0A1H0KGV3"/>
<dbReference type="STRING" id="91360.SAMN05660330_00491"/>
<dbReference type="Proteomes" id="UP000199073">
    <property type="component" value="Unassembled WGS sequence"/>
</dbReference>
<dbReference type="PANTHER" id="PTHR31423:SF3">
    <property type="entry name" value="PROLYL-TRNA SYNTHETASE ASSOCIATED DOMAIN-CONTAINING PROTEIN 1-RELATED"/>
    <property type="match status" value="1"/>
</dbReference>
<dbReference type="CDD" id="cd04335">
    <property type="entry name" value="PrdX_deacylase"/>
    <property type="match status" value="1"/>
</dbReference>
<dbReference type="FunFam" id="3.90.960.10:FF:000005">
    <property type="entry name" value="Putative prolyl-tRNA synthetase"/>
    <property type="match status" value="1"/>
</dbReference>
<name>A0A1H0KGV3_9BACT</name>
<dbReference type="RefSeq" id="WP_092219438.1">
    <property type="nucleotide sequence ID" value="NZ_FNJI01000003.1"/>
</dbReference>
<dbReference type="InterPro" id="IPR040285">
    <property type="entry name" value="ProX/PRXD1"/>
</dbReference>
<dbReference type="GO" id="GO:0002161">
    <property type="term" value="F:aminoacyl-tRNA deacylase activity"/>
    <property type="evidence" value="ECO:0007669"/>
    <property type="project" value="InterPro"/>
</dbReference>
<evidence type="ECO:0000256" key="1">
    <source>
        <dbReference type="ARBA" id="ARBA00010201"/>
    </source>
</evidence>
<comment type="similarity">
    <text evidence="1">Belongs to the PRORSD1 family.</text>
</comment>
<keyword evidence="4" id="KW-1185">Reference proteome</keyword>
<evidence type="ECO:0000313" key="3">
    <source>
        <dbReference type="EMBL" id="SDO54991.1"/>
    </source>
</evidence>
<dbReference type="SUPFAM" id="SSF55826">
    <property type="entry name" value="YbaK/ProRS associated domain"/>
    <property type="match status" value="1"/>
</dbReference>